<keyword evidence="4 6" id="KW-1015">Disulfide bond</keyword>
<feature type="domain" description="Sushi" evidence="8">
    <location>
        <begin position="357"/>
        <end position="414"/>
    </location>
</feature>
<comment type="caution">
    <text evidence="6">Lacks conserved residue(s) required for the propagation of feature annotation.</text>
</comment>
<feature type="domain" description="Sushi" evidence="8">
    <location>
        <begin position="241"/>
        <end position="298"/>
    </location>
</feature>
<feature type="domain" description="Sushi" evidence="8">
    <location>
        <begin position="531"/>
        <end position="588"/>
    </location>
</feature>
<evidence type="ECO:0000256" key="5">
    <source>
        <dbReference type="ARBA" id="ARBA00023180"/>
    </source>
</evidence>
<keyword evidence="3" id="KW-0677">Repeat</keyword>
<keyword evidence="1 6" id="KW-0768">Sushi</keyword>
<comment type="caution">
    <text evidence="10">The sequence shown here is derived from an EMBL/GenBank/DDBJ whole genome shotgun (WGS) entry which is preliminary data.</text>
</comment>
<dbReference type="SMART" id="SM00032">
    <property type="entry name" value="CCP"/>
    <property type="match status" value="12"/>
</dbReference>
<evidence type="ECO:0000313" key="11">
    <source>
        <dbReference type="Proteomes" id="UP001209878"/>
    </source>
</evidence>
<feature type="domain" description="Sushi" evidence="8">
    <location>
        <begin position="816"/>
        <end position="878"/>
    </location>
</feature>
<accession>A0AAD9KBZ5</accession>
<feature type="domain" description="Sushi" evidence="8">
    <location>
        <begin position="183"/>
        <end position="240"/>
    </location>
</feature>
<feature type="disulfide bond" evidence="6">
    <location>
        <begin position="849"/>
        <end position="876"/>
    </location>
</feature>
<feature type="domain" description="Sushi" evidence="8">
    <location>
        <begin position="647"/>
        <end position="704"/>
    </location>
</feature>
<feature type="domain" description="Sushi" evidence="8">
    <location>
        <begin position="589"/>
        <end position="646"/>
    </location>
</feature>
<dbReference type="Gene3D" id="2.10.70.10">
    <property type="entry name" value="Complement Module, domain 1"/>
    <property type="match status" value="12"/>
</dbReference>
<dbReference type="SUPFAM" id="SSF56219">
    <property type="entry name" value="DNase I-like"/>
    <property type="match status" value="1"/>
</dbReference>
<keyword evidence="11" id="KW-1185">Reference proteome</keyword>
<sequence length="1049" mass="113501">MMTARKEAGKKGTTEKAAEGKVNAQVDAKQRSYSELVIEGTLRTERQVTSGSLLQRATTDVRGAFSRHSSFTASWVFIASWHKVTYYGGSTSSSENTFQIVLITNGRHSFAIFNYGNITWTTGTTSNGIPAQVGFNAGDGVRYFSVPGSRNASIVNVETTTNVRLRGRWMFRIDKASVVGAETHCGHLNAPFHGSKQGSNDVVDSVVSFSCDRDYRLQGSEERKCTTNGTWDGVKADCVVIHCGPLNAPSHGSNQGSNDTVDSVVSFSCDRGYRLQGSARRTCTTQGTWDGMNAECVEIHCGPLNAPSHGSKQGSNDVVDFVVSFSCDRGYRLQGSTTQTCTTQGTWTGEAPNCVEIHCGTLNPPSHGSKQGSNDLVDSVVSFSCDRGYRLQGSTRRTCTTQGTWDGVKTECVEIHCGPLNAPSHGSKQGSNDTVDSVVLFSCDRGYRLQGSARRTCTTQGTWDRVNAECMEIHCGPLIAPNHGSKQGSNDMVDSVVLFSCDRGYRLQGSARRTCTTQGTWTGEAPNCVEIHCGPLNAPSHGSKQGSNDVVDSVVSFSCDRGYQLEGTVKRNCTVNGIWNGVEAKCVEIHCGPLNAPFHGSKQGSNVVVDSVVTFSCDRGYRLQGSERRTCTVHGTWDGVKAECVEIHCGPLNAPAHGSKQGSNDVVDSVVLFSCDRGYRLQGSTRRTCTVHGTWDGVKPECVEIHCGPLNAPSHGSKQGSSDLVDAVVTFSCDHGYGVQGSARRTCTTQGTWDGEAPNCVVIHCGPLDAPYHGSKQGSEDVVDSDVSFSCDHGYQLQGSMARKCTVHGTWDGVEAKCAAIHCGRLNAPSHGSKEGNNDTVDSVVSFTCNRGYQLKGSAIRTCTTQGTWDGVEFKCVGSFHEMYNCTNQHTGSAVVRVTKDRAARPHLPSTVENQLGRRRRQLLTIAQWNVRTLLDRKAADRPERRTALVAMELAKYNIDIAALCETRFSESGSFSDLEYSFFWSGKPERERTEAGVGFAVKKDIVTKLTEMPRPVSDRIMMLSLPLSKDKLATIISVYAPTMTNPGEN</sequence>
<feature type="disulfide bond" evidence="6">
    <location>
        <begin position="269"/>
        <end position="296"/>
    </location>
</feature>
<dbReference type="SUPFAM" id="SSF57535">
    <property type="entry name" value="Complement control module/SCR domain"/>
    <property type="match status" value="12"/>
</dbReference>
<dbReference type="EMBL" id="JAODUO010001231">
    <property type="protein sequence ID" value="KAK2168419.1"/>
    <property type="molecule type" value="Genomic_DNA"/>
</dbReference>
<dbReference type="SMART" id="SM00539">
    <property type="entry name" value="NIDO"/>
    <property type="match status" value="1"/>
</dbReference>
<dbReference type="GO" id="GO:0007160">
    <property type="term" value="P:cell-matrix adhesion"/>
    <property type="evidence" value="ECO:0007669"/>
    <property type="project" value="InterPro"/>
</dbReference>
<dbReference type="InterPro" id="IPR000436">
    <property type="entry name" value="Sushi_SCR_CCP_dom"/>
</dbReference>
<feature type="disulfide bond" evidence="6">
    <location>
        <begin position="327"/>
        <end position="354"/>
    </location>
</feature>
<dbReference type="InterPro" id="IPR003886">
    <property type="entry name" value="NIDO_dom"/>
</dbReference>
<feature type="region of interest" description="Disordered" evidence="7">
    <location>
        <begin position="1"/>
        <end position="23"/>
    </location>
</feature>
<dbReference type="PANTHER" id="PTHR46393">
    <property type="entry name" value="SUSHI DOMAIN-CONTAINING PROTEIN"/>
    <property type="match status" value="1"/>
</dbReference>
<feature type="domain" description="Sushi" evidence="8">
    <location>
        <begin position="299"/>
        <end position="356"/>
    </location>
</feature>
<feature type="disulfide bond" evidence="6">
    <location>
        <begin position="559"/>
        <end position="586"/>
    </location>
</feature>
<keyword evidence="2" id="KW-0732">Signal</keyword>
<dbReference type="CDD" id="cd00033">
    <property type="entry name" value="CCP"/>
    <property type="match status" value="11"/>
</dbReference>
<evidence type="ECO:0000256" key="6">
    <source>
        <dbReference type="PROSITE-ProRule" id="PRU00302"/>
    </source>
</evidence>
<feature type="disulfide bond" evidence="6">
    <location>
        <begin position="501"/>
        <end position="528"/>
    </location>
</feature>
<dbReference type="InterPro" id="IPR036691">
    <property type="entry name" value="Endo/exonu/phosph_ase_sf"/>
</dbReference>
<dbReference type="PROSITE" id="PS51220">
    <property type="entry name" value="NIDO"/>
    <property type="match status" value="1"/>
</dbReference>
<evidence type="ECO:0000256" key="2">
    <source>
        <dbReference type="ARBA" id="ARBA00022729"/>
    </source>
</evidence>
<dbReference type="PROSITE" id="PS50923">
    <property type="entry name" value="SUSHI"/>
    <property type="match status" value="10"/>
</dbReference>
<feature type="domain" description="NIDO" evidence="9">
    <location>
        <begin position="31"/>
        <end position="176"/>
    </location>
</feature>
<feature type="disulfide bond" evidence="6">
    <location>
        <begin position="617"/>
        <end position="644"/>
    </location>
</feature>
<evidence type="ECO:0000256" key="3">
    <source>
        <dbReference type="ARBA" id="ARBA00022737"/>
    </source>
</evidence>
<evidence type="ECO:0000256" key="4">
    <source>
        <dbReference type="ARBA" id="ARBA00023157"/>
    </source>
</evidence>
<feature type="compositionally biased region" description="Basic and acidic residues" evidence="7">
    <location>
        <begin position="1"/>
        <end position="19"/>
    </location>
</feature>
<feature type="disulfide bond" evidence="6">
    <location>
        <begin position="211"/>
        <end position="238"/>
    </location>
</feature>
<dbReference type="AlphaFoldDB" id="A0AAD9KBZ5"/>
<dbReference type="Pfam" id="PF00084">
    <property type="entry name" value="Sushi"/>
    <property type="match status" value="12"/>
</dbReference>
<evidence type="ECO:0000256" key="1">
    <source>
        <dbReference type="ARBA" id="ARBA00022659"/>
    </source>
</evidence>
<dbReference type="Pfam" id="PF06119">
    <property type="entry name" value="NIDO"/>
    <property type="match status" value="1"/>
</dbReference>
<keyword evidence="5" id="KW-0325">Glycoprotein</keyword>
<feature type="disulfide bond" evidence="6">
    <location>
        <begin position="675"/>
        <end position="702"/>
    </location>
</feature>
<feature type="disulfide bond" evidence="6">
    <location>
        <begin position="385"/>
        <end position="412"/>
    </location>
</feature>
<dbReference type="Gene3D" id="3.60.10.10">
    <property type="entry name" value="Endonuclease/exonuclease/phosphatase"/>
    <property type="match status" value="1"/>
</dbReference>
<organism evidence="10 11">
    <name type="scientific">Ridgeia piscesae</name>
    <name type="common">Tubeworm</name>
    <dbReference type="NCBI Taxonomy" id="27915"/>
    <lineage>
        <taxon>Eukaryota</taxon>
        <taxon>Metazoa</taxon>
        <taxon>Spiralia</taxon>
        <taxon>Lophotrochozoa</taxon>
        <taxon>Annelida</taxon>
        <taxon>Polychaeta</taxon>
        <taxon>Sedentaria</taxon>
        <taxon>Canalipalpata</taxon>
        <taxon>Sabellida</taxon>
        <taxon>Siboglinidae</taxon>
        <taxon>Ridgeia</taxon>
    </lineage>
</organism>
<feature type="domain" description="Sushi" evidence="8">
    <location>
        <begin position="468"/>
        <end position="530"/>
    </location>
</feature>
<evidence type="ECO:0000259" key="8">
    <source>
        <dbReference type="PROSITE" id="PS50923"/>
    </source>
</evidence>
<feature type="domain" description="Sushi" evidence="8">
    <location>
        <begin position="705"/>
        <end position="762"/>
    </location>
</feature>
<gene>
    <name evidence="10" type="ORF">NP493_1225g00007</name>
</gene>
<reference evidence="10" key="1">
    <citation type="journal article" date="2023" name="Mol. Biol. Evol.">
        <title>Third-Generation Sequencing Reveals the Adaptive Role of the Epigenome in Three Deep-Sea Polychaetes.</title>
        <authorList>
            <person name="Perez M."/>
            <person name="Aroh O."/>
            <person name="Sun Y."/>
            <person name="Lan Y."/>
            <person name="Juniper S.K."/>
            <person name="Young C.R."/>
            <person name="Angers B."/>
            <person name="Qian P.Y."/>
        </authorList>
    </citation>
    <scope>NUCLEOTIDE SEQUENCE</scope>
    <source>
        <strain evidence="10">R07B-5</strain>
    </source>
</reference>
<dbReference type="Proteomes" id="UP001209878">
    <property type="component" value="Unassembled WGS sequence"/>
</dbReference>
<name>A0AAD9KBZ5_RIDPI</name>
<dbReference type="PANTHER" id="PTHR46393:SF7">
    <property type="entry name" value="COMPLEMENT C2"/>
    <property type="match status" value="1"/>
</dbReference>
<protein>
    <submittedName>
        <fullName evidence="10">Uncharacterized protein</fullName>
    </submittedName>
</protein>
<feature type="disulfide bond" evidence="6">
    <location>
        <begin position="733"/>
        <end position="760"/>
    </location>
</feature>
<dbReference type="InterPro" id="IPR035976">
    <property type="entry name" value="Sushi/SCR/CCP_sf"/>
</dbReference>
<evidence type="ECO:0000256" key="7">
    <source>
        <dbReference type="SAM" id="MobiDB-lite"/>
    </source>
</evidence>
<evidence type="ECO:0000313" key="10">
    <source>
        <dbReference type="EMBL" id="KAK2168419.1"/>
    </source>
</evidence>
<evidence type="ECO:0000259" key="9">
    <source>
        <dbReference type="PROSITE" id="PS51220"/>
    </source>
</evidence>
<proteinExistence type="predicted"/>